<evidence type="ECO:0000313" key="3">
    <source>
        <dbReference type="Proteomes" id="UP001642360"/>
    </source>
</evidence>
<evidence type="ECO:0000313" key="2">
    <source>
        <dbReference type="EMBL" id="CAK9156325.1"/>
    </source>
</evidence>
<dbReference type="Proteomes" id="UP001642360">
    <property type="component" value="Unassembled WGS sequence"/>
</dbReference>
<dbReference type="Gene3D" id="1.25.40.10">
    <property type="entry name" value="Tetratricopeptide repeat domain"/>
    <property type="match status" value="1"/>
</dbReference>
<dbReference type="EMBL" id="CAUOFW020002835">
    <property type="protein sequence ID" value="CAK9156325.1"/>
    <property type="molecule type" value="Genomic_DNA"/>
</dbReference>
<comment type="caution">
    <text evidence="2">The sequence shown here is derived from an EMBL/GenBank/DDBJ whole genome shotgun (WGS) entry which is preliminary data.</text>
</comment>
<name>A0ABC8SHJ0_9AQUA</name>
<dbReference type="AlphaFoldDB" id="A0ABC8SHJ0"/>
<dbReference type="SUPFAM" id="SSF48452">
    <property type="entry name" value="TPR-like"/>
    <property type="match status" value="1"/>
</dbReference>
<proteinExistence type="predicted"/>
<keyword evidence="3" id="KW-1185">Reference proteome</keyword>
<evidence type="ECO:0008006" key="4">
    <source>
        <dbReference type="Google" id="ProtNLM"/>
    </source>
</evidence>
<dbReference type="Pfam" id="PF14559">
    <property type="entry name" value="TPR_19"/>
    <property type="match status" value="1"/>
</dbReference>
<dbReference type="InterPro" id="IPR011990">
    <property type="entry name" value="TPR-like_helical_dom_sf"/>
</dbReference>
<evidence type="ECO:0000256" key="1">
    <source>
        <dbReference type="SAM" id="MobiDB-lite"/>
    </source>
</evidence>
<feature type="region of interest" description="Disordered" evidence="1">
    <location>
        <begin position="25"/>
        <end position="48"/>
    </location>
</feature>
<organism evidence="2 3">
    <name type="scientific">Ilex paraguariensis</name>
    <name type="common">yerba mate</name>
    <dbReference type="NCBI Taxonomy" id="185542"/>
    <lineage>
        <taxon>Eukaryota</taxon>
        <taxon>Viridiplantae</taxon>
        <taxon>Streptophyta</taxon>
        <taxon>Embryophyta</taxon>
        <taxon>Tracheophyta</taxon>
        <taxon>Spermatophyta</taxon>
        <taxon>Magnoliopsida</taxon>
        <taxon>eudicotyledons</taxon>
        <taxon>Gunneridae</taxon>
        <taxon>Pentapetalae</taxon>
        <taxon>asterids</taxon>
        <taxon>campanulids</taxon>
        <taxon>Aquifoliales</taxon>
        <taxon>Aquifoliaceae</taxon>
        <taxon>Ilex</taxon>
    </lineage>
</organism>
<protein>
    <recommendedName>
        <fullName evidence="4">Tetratricopeptide repeat protein</fullName>
    </recommendedName>
</protein>
<sequence length="146" mass="15777">MGHEEQFSLNHPDVRKVLGLPDKDAPLATANSGEIGTPGVPGAEPSTKQHNVSIQNLSAQELLALSVQLLAKGHQDRAIPLLRLALDKDPDYVRALVVMGQTLLQKGLSAEATEYLKQAVSKHIEACQGLLGPKREVQGKEKYGFH</sequence>
<accession>A0ABC8SHJ0</accession>
<gene>
    <name evidence="2" type="ORF">ILEXP_LOCUS24829</name>
</gene>
<reference evidence="2 3" key="1">
    <citation type="submission" date="2024-02" db="EMBL/GenBank/DDBJ databases">
        <authorList>
            <person name="Vignale AGUSTIN F."/>
            <person name="Sosa J E."/>
            <person name="Modenutti C."/>
        </authorList>
    </citation>
    <scope>NUCLEOTIDE SEQUENCE [LARGE SCALE GENOMIC DNA]</scope>
</reference>